<evidence type="ECO:0000313" key="2">
    <source>
        <dbReference type="EMBL" id="CAF0691414.1"/>
    </source>
</evidence>
<comment type="caution">
    <text evidence="2">The sequence shown here is derived from an EMBL/GenBank/DDBJ whole genome shotgun (WGS) entry which is preliminary data.</text>
</comment>
<dbReference type="PANTHER" id="PTHR10683">
    <property type="entry name" value="TRANSALDOLASE"/>
    <property type="match status" value="1"/>
</dbReference>
<dbReference type="EMBL" id="CAJNOB010000002">
    <property type="protein sequence ID" value="CAF0691414.1"/>
    <property type="molecule type" value="Genomic_DNA"/>
</dbReference>
<dbReference type="Pfam" id="PF00923">
    <property type="entry name" value="TAL_FSA"/>
    <property type="match status" value="1"/>
</dbReference>
<keyword evidence="1" id="KW-0704">Schiff base</keyword>
<sequence length="450" mass="50926">MRGLGRAVSKGLAQKLSQWITDGETASPFTRVEFTSHPLLSALKALGTEHIWADTADFRELSDLVVARNEGGTVWLYRELDGNTTNQPLVAKVIDRYVTSQESELERWAEDLRRWEPTLGSGELAIALYSILNGRLGREIESAWNRPDRPWEVSLELHTGLAGNPSAAKEVARALSRSVPGALVKVAFCPDHPETILVARDLEKEGVRVNFTATFSTRQVVAAALLAAPQRTNIFMGRLSQGLGSELLGEQVVLCTQRGLRRLRQRFGVPTRNIVASMRRWQTFVLAAGCDIYTAPYTVLKDFLAQREVPAEELRSCAEIDYSDRLQYSARVLERVSREKIEELFTVKAEFWEFLESYARTQEYEKLSDGDRLYHRFEEAGFGDFFYAPTESEWQELRKGKLPDWESPWPQRLALDTLYSLLAIGDFANFQEEMDKKLVRGVEKLLAAAS</sequence>
<dbReference type="Proteomes" id="UP000663859">
    <property type="component" value="Unassembled WGS sequence"/>
</dbReference>
<proteinExistence type="predicted"/>
<protein>
    <submittedName>
        <fullName evidence="2">Transaldolase</fullName>
        <ecNumber evidence="2">2.2.1.2</ecNumber>
    </submittedName>
</protein>
<name>A0A8J2FRI7_9BACT</name>
<dbReference type="GO" id="GO:0005975">
    <property type="term" value="P:carbohydrate metabolic process"/>
    <property type="evidence" value="ECO:0007669"/>
    <property type="project" value="InterPro"/>
</dbReference>
<gene>
    <name evidence="2" type="primary">tal</name>
    <name evidence="2" type="ORF">MPNT_100038</name>
</gene>
<evidence type="ECO:0000256" key="1">
    <source>
        <dbReference type="ARBA" id="ARBA00023270"/>
    </source>
</evidence>
<dbReference type="SUPFAM" id="SSF51569">
    <property type="entry name" value="Aldolase"/>
    <property type="match status" value="1"/>
</dbReference>
<accession>A0A8J2FRI7</accession>
<evidence type="ECO:0000313" key="3">
    <source>
        <dbReference type="Proteomes" id="UP000663859"/>
    </source>
</evidence>
<dbReference type="EC" id="2.2.1.2" evidence="2"/>
<dbReference type="InterPro" id="IPR013785">
    <property type="entry name" value="Aldolase_TIM"/>
</dbReference>
<dbReference type="InterPro" id="IPR001585">
    <property type="entry name" value="TAL/FSA"/>
</dbReference>
<reference evidence="2" key="1">
    <citation type="submission" date="2021-02" db="EMBL/GenBank/DDBJ databases">
        <authorList>
            <person name="Cremers G."/>
            <person name="Picone N."/>
        </authorList>
    </citation>
    <scope>NUCLEOTIDE SEQUENCE</scope>
    <source>
        <strain evidence="2">PQ17</strain>
    </source>
</reference>
<keyword evidence="3" id="KW-1185">Reference proteome</keyword>
<keyword evidence="2" id="KW-0808">Transferase</keyword>
<dbReference type="Gene3D" id="3.20.20.70">
    <property type="entry name" value="Aldolase class I"/>
    <property type="match status" value="1"/>
</dbReference>
<dbReference type="GO" id="GO:0004801">
    <property type="term" value="F:transaldolase activity"/>
    <property type="evidence" value="ECO:0007669"/>
    <property type="project" value="UniProtKB-EC"/>
</dbReference>
<organism evidence="2 3">
    <name type="scientific">Candidatus Methylacidithermus pantelleriae</name>
    <dbReference type="NCBI Taxonomy" id="2744239"/>
    <lineage>
        <taxon>Bacteria</taxon>
        <taxon>Pseudomonadati</taxon>
        <taxon>Verrucomicrobiota</taxon>
        <taxon>Methylacidiphilae</taxon>
        <taxon>Methylacidiphilales</taxon>
        <taxon>Methylacidiphilaceae</taxon>
        <taxon>Candidatus Methylacidithermus</taxon>
    </lineage>
</organism>
<dbReference type="AlphaFoldDB" id="A0A8J2FRI7"/>